<proteinExistence type="inferred from homology"/>
<gene>
    <name evidence="8" type="ORF">TorRG33x02_066160</name>
</gene>
<keyword evidence="8" id="KW-0489">Methyltransferase</keyword>
<dbReference type="InParanoid" id="A0A2P5FIV9"/>
<keyword evidence="5" id="KW-0539">Nucleus</keyword>
<comment type="caution">
    <text evidence="8">The sequence shown here is derived from an EMBL/GenBank/DDBJ whole genome shotgun (WGS) entry which is preliminary data.</text>
</comment>
<name>A0A2P5FIV9_TREOI</name>
<evidence type="ECO:0000256" key="5">
    <source>
        <dbReference type="ARBA" id="ARBA00023242"/>
    </source>
</evidence>
<protein>
    <recommendedName>
        <fullName evidence="3">tRNA (adenine(58)-N(1))-methyltransferase non-catalytic subunit TRM6</fullName>
    </recommendedName>
    <alternativeName>
        <fullName evidence="6">tRNA(m1A58)-methyltransferase subunit TRM6</fullName>
    </alternativeName>
</protein>
<evidence type="ECO:0000313" key="8">
    <source>
        <dbReference type="EMBL" id="PON97706.1"/>
    </source>
</evidence>
<accession>A0A2P5FIV9</accession>
<evidence type="ECO:0000313" key="9">
    <source>
        <dbReference type="Proteomes" id="UP000237000"/>
    </source>
</evidence>
<dbReference type="InterPro" id="IPR017423">
    <property type="entry name" value="TRM6"/>
</dbReference>
<feature type="transmembrane region" description="Helical" evidence="7">
    <location>
        <begin position="39"/>
        <end position="57"/>
    </location>
</feature>
<dbReference type="GO" id="GO:0005634">
    <property type="term" value="C:nucleus"/>
    <property type="evidence" value="ECO:0007669"/>
    <property type="project" value="UniProtKB-SubCell"/>
</dbReference>
<keyword evidence="8" id="KW-0808">Transferase</keyword>
<dbReference type="AlphaFoldDB" id="A0A2P5FIV9"/>
<evidence type="ECO:0000256" key="6">
    <source>
        <dbReference type="ARBA" id="ARBA00032319"/>
    </source>
</evidence>
<evidence type="ECO:0000256" key="4">
    <source>
        <dbReference type="ARBA" id="ARBA00022694"/>
    </source>
</evidence>
<evidence type="ECO:0000256" key="3">
    <source>
        <dbReference type="ARBA" id="ARBA00021704"/>
    </source>
</evidence>
<keyword evidence="9" id="KW-1185">Reference proteome</keyword>
<dbReference type="Pfam" id="PF04189">
    <property type="entry name" value="Gcd10p"/>
    <property type="match status" value="1"/>
</dbReference>
<sequence length="98" mass="11071">MDTSSLLLSMANVSANSDVIVVDMVGGLLTGAVAEQMGCSLHVLFAISLYFAIVKYLSSCKPQHPNQVEDRDERREWSKGWRFSSKRVYDGRRETERE</sequence>
<dbReference type="GO" id="GO:0031515">
    <property type="term" value="C:tRNA (m1A) methyltransferase complex"/>
    <property type="evidence" value="ECO:0007669"/>
    <property type="project" value="InterPro"/>
</dbReference>
<evidence type="ECO:0000256" key="7">
    <source>
        <dbReference type="SAM" id="Phobius"/>
    </source>
</evidence>
<dbReference type="STRING" id="63057.A0A2P5FIV9"/>
<dbReference type="Proteomes" id="UP000237000">
    <property type="component" value="Unassembled WGS sequence"/>
</dbReference>
<comment type="similarity">
    <text evidence="2">Belongs to the TRM6/GCD10 family.</text>
</comment>
<evidence type="ECO:0000256" key="2">
    <source>
        <dbReference type="ARBA" id="ARBA00008320"/>
    </source>
</evidence>
<evidence type="ECO:0000256" key="1">
    <source>
        <dbReference type="ARBA" id="ARBA00004123"/>
    </source>
</evidence>
<dbReference type="GO" id="GO:0030488">
    <property type="term" value="P:tRNA methylation"/>
    <property type="evidence" value="ECO:0007669"/>
    <property type="project" value="InterPro"/>
</dbReference>
<dbReference type="PANTHER" id="PTHR12945">
    <property type="entry name" value="TRANSLATION INITIATION FACTOR EIF3-RELATED"/>
    <property type="match status" value="1"/>
</dbReference>
<keyword evidence="7" id="KW-1133">Transmembrane helix</keyword>
<reference evidence="9" key="1">
    <citation type="submission" date="2016-06" db="EMBL/GenBank/DDBJ databases">
        <title>Parallel loss of symbiosis genes in relatives of nitrogen-fixing non-legume Parasponia.</title>
        <authorList>
            <person name="Van Velzen R."/>
            <person name="Holmer R."/>
            <person name="Bu F."/>
            <person name="Rutten L."/>
            <person name="Van Zeijl A."/>
            <person name="Liu W."/>
            <person name="Santuari L."/>
            <person name="Cao Q."/>
            <person name="Sharma T."/>
            <person name="Shen D."/>
            <person name="Roswanjaya Y."/>
            <person name="Wardhani T."/>
            <person name="Kalhor M.S."/>
            <person name="Jansen J."/>
            <person name="Van den Hoogen J."/>
            <person name="Gungor B."/>
            <person name="Hartog M."/>
            <person name="Hontelez J."/>
            <person name="Verver J."/>
            <person name="Yang W.-C."/>
            <person name="Schijlen E."/>
            <person name="Repin R."/>
            <person name="Schilthuizen M."/>
            <person name="Schranz E."/>
            <person name="Heidstra R."/>
            <person name="Miyata K."/>
            <person name="Fedorova E."/>
            <person name="Kohlen W."/>
            <person name="Bisseling T."/>
            <person name="Smit S."/>
            <person name="Geurts R."/>
        </authorList>
    </citation>
    <scope>NUCLEOTIDE SEQUENCE [LARGE SCALE GENOMIC DNA]</scope>
    <source>
        <strain evidence="9">cv. RG33-2</strain>
    </source>
</reference>
<organism evidence="8 9">
    <name type="scientific">Trema orientale</name>
    <name type="common">Charcoal tree</name>
    <name type="synonym">Celtis orientalis</name>
    <dbReference type="NCBI Taxonomy" id="63057"/>
    <lineage>
        <taxon>Eukaryota</taxon>
        <taxon>Viridiplantae</taxon>
        <taxon>Streptophyta</taxon>
        <taxon>Embryophyta</taxon>
        <taxon>Tracheophyta</taxon>
        <taxon>Spermatophyta</taxon>
        <taxon>Magnoliopsida</taxon>
        <taxon>eudicotyledons</taxon>
        <taxon>Gunneridae</taxon>
        <taxon>Pentapetalae</taxon>
        <taxon>rosids</taxon>
        <taxon>fabids</taxon>
        <taxon>Rosales</taxon>
        <taxon>Cannabaceae</taxon>
        <taxon>Trema</taxon>
    </lineage>
</organism>
<comment type="subcellular location">
    <subcellularLocation>
        <location evidence="1">Nucleus</location>
    </subcellularLocation>
</comment>
<dbReference type="PANTHER" id="PTHR12945:SF0">
    <property type="entry name" value="TRNA (ADENINE(58)-N(1))-METHYLTRANSFERASE NON-CATALYTIC SUBUNIT TRM6"/>
    <property type="match status" value="1"/>
</dbReference>
<dbReference type="GO" id="GO:0008168">
    <property type="term" value="F:methyltransferase activity"/>
    <property type="evidence" value="ECO:0007669"/>
    <property type="project" value="UniProtKB-KW"/>
</dbReference>
<keyword evidence="7" id="KW-0472">Membrane</keyword>
<dbReference type="EMBL" id="JXTC01000030">
    <property type="protein sequence ID" value="PON97706.1"/>
    <property type="molecule type" value="Genomic_DNA"/>
</dbReference>
<dbReference type="OrthoDB" id="10254665at2759"/>
<keyword evidence="4" id="KW-0819">tRNA processing</keyword>
<keyword evidence="7" id="KW-0812">Transmembrane</keyword>